<evidence type="ECO:0000313" key="2">
    <source>
        <dbReference type="RefSeq" id="XP_037893888.1"/>
    </source>
</evidence>
<organism evidence="1 2">
    <name type="scientific">Glossina fuscipes</name>
    <dbReference type="NCBI Taxonomy" id="7396"/>
    <lineage>
        <taxon>Eukaryota</taxon>
        <taxon>Metazoa</taxon>
        <taxon>Ecdysozoa</taxon>
        <taxon>Arthropoda</taxon>
        <taxon>Hexapoda</taxon>
        <taxon>Insecta</taxon>
        <taxon>Pterygota</taxon>
        <taxon>Neoptera</taxon>
        <taxon>Endopterygota</taxon>
        <taxon>Diptera</taxon>
        <taxon>Brachycera</taxon>
        <taxon>Muscomorpha</taxon>
        <taxon>Hippoboscoidea</taxon>
        <taxon>Glossinidae</taxon>
        <taxon>Glossina</taxon>
    </lineage>
</organism>
<proteinExistence type="predicted"/>
<dbReference type="GeneID" id="119640125"/>
<dbReference type="Proteomes" id="UP000092443">
    <property type="component" value="Unplaced"/>
</dbReference>
<keyword evidence="1" id="KW-1185">Reference proteome</keyword>
<reference evidence="2" key="1">
    <citation type="submission" date="2025-08" db="UniProtKB">
        <authorList>
            <consortium name="RefSeq"/>
        </authorList>
    </citation>
    <scope>IDENTIFICATION</scope>
    <source>
        <tissue evidence="2">Whole body pupa</tissue>
    </source>
</reference>
<accession>A0A9C5Z8B1</accession>
<dbReference type="RefSeq" id="XP_037893888.1">
    <property type="nucleotide sequence ID" value="XM_038037960.1"/>
</dbReference>
<dbReference type="AlphaFoldDB" id="A0A9C5Z8B1"/>
<protein>
    <submittedName>
        <fullName evidence="2">Uncharacterized protein LOC119640125 isoform X1</fullName>
    </submittedName>
</protein>
<name>A0A9C5Z8B1_9MUSC</name>
<evidence type="ECO:0000313" key="1">
    <source>
        <dbReference type="Proteomes" id="UP000092443"/>
    </source>
</evidence>
<sequence>MWRVLHLPSTELRSSTGLSHISDACRSVLKATLEVTKNVYRSFEGRKKCTINFFGQSDPSITSFVDVLERKTLSQVPTTFNLDCNRGLMDGSQHLAETISVCFRTV</sequence>
<gene>
    <name evidence="2" type="primary">LOC119640125</name>
</gene>
<dbReference type="KEGG" id="gfs:119640125"/>